<dbReference type="InterPro" id="IPR024072">
    <property type="entry name" value="DHFR-like_dom_sf"/>
</dbReference>
<dbReference type="InterPro" id="IPR002734">
    <property type="entry name" value="RibDG_C"/>
</dbReference>
<name>A0A6I4MPT8_9ACTN</name>
<gene>
    <name evidence="2" type="ORF">F8568_041565</name>
</gene>
<reference evidence="2" key="1">
    <citation type="submission" date="2019-12" db="EMBL/GenBank/DDBJ databases">
        <title>Actinomadura physcomitrii sp. nov., a novel actinomycete isolated from moss [Physcomitrium sphaericum (Ludw) Fuernr].</title>
        <authorList>
            <person name="Zhuang X."/>
        </authorList>
    </citation>
    <scope>NUCLEOTIDE SEQUENCE [LARGE SCALE GENOMIC DNA]</scope>
    <source>
        <strain evidence="2">LD22</strain>
    </source>
</reference>
<feature type="domain" description="Bacterial bifunctional deaminase-reductase C-terminal" evidence="1">
    <location>
        <begin position="92"/>
        <end position="264"/>
    </location>
</feature>
<accession>A0A6I4MPT8</accession>
<organism evidence="2 3">
    <name type="scientific">Actinomadura physcomitrii</name>
    <dbReference type="NCBI Taxonomy" id="2650748"/>
    <lineage>
        <taxon>Bacteria</taxon>
        <taxon>Bacillati</taxon>
        <taxon>Actinomycetota</taxon>
        <taxon>Actinomycetes</taxon>
        <taxon>Streptosporangiales</taxon>
        <taxon>Thermomonosporaceae</taxon>
        <taxon>Actinomadura</taxon>
    </lineage>
</organism>
<sequence length="277" mass="30706">MDVRPGATAAVPRRRTGARLFDPPSIRRRQGWRDRPNTMLLGGGTKVGRRASHVADRRVRTAAWSVQDGDECRTSVLASVSRRPVGGQMRELMVDMFSTVDGFGGGGPKPRAYWGYEGPGLFEWIHAQLDLEHVMLMGAETYRQMAEIVATGDDPTFPRMTALPKVVFSKTLRPPLPWANTTLIDEPVETAVPRLKAMDDGLPMRTIGSPSLVRSLFRHRLVDRVRVMAFPMIHGAEGEGPVFAELPALDLDLIGTSVIDDRLVLLDYRVAEDKPPE</sequence>
<evidence type="ECO:0000259" key="1">
    <source>
        <dbReference type="Pfam" id="PF01872"/>
    </source>
</evidence>
<dbReference type="EMBL" id="WBMS02000056">
    <property type="protein sequence ID" value="MWA06725.1"/>
    <property type="molecule type" value="Genomic_DNA"/>
</dbReference>
<proteinExistence type="predicted"/>
<comment type="caution">
    <text evidence="2">The sequence shown here is derived from an EMBL/GenBank/DDBJ whole genome shotgun (WGS) entry which is preliminary data.</text>
</comment>
<evidence type="ECO:0000313" key="3">
    <source>
        <dbReference type="Proteomes" id="UP000462055"/>
    </source>
</evidence>
<dbReference type="Pfam" id="PF01872">
    <property type="entry name" value="RibD_C"/>
    <property type="match status" value="1"/>
</dbReference>
<dbReference type="Gene3D" id="3.40.430.10">
    <property type="entry name" value="Dihydrofolate Reductase, subunit A"/>
    <property type="match status" value="1"/>
</dbReference>
<dbReference type="GO" id="GO:0009231">
    <property type="term" value="P:riboflavin biosynthetic process"/>
    <property type="evidence" value="ECO:0007669"/>
    <property type="project" value="InterPro"/>
</dbReference>
<dbReference type="GO" id="GO:0008703">
    <property type="term" value="F:5-amino-6-(5-phosphoribosylamino)uracil reductase activity"/>
    <property type="evidence" value="ECO:0007669"/>
    <property type="project" value="InterPro"/>
</dbReference>
<dbReference type="Proteomes" id="UP000462055">
    <property type="component" value="Unassembled WGS sequence"/>
</dbReference>
<dbReference type="SUPFAM" id="SSF53597">
    <property type="entry name" value="Dihydrofolate reductase-like"/>
    <property type="match status" value="1"/>
</dbReference>
<protein>
    <recommendedName>
        <fullName evidence="1">Bacterial bifunctional deaminase-reductase C-terminal domain-containing protein</fullName>
    </recommendedName>
</protein>
<evidence type="ECO:0000313" key="2">
    <source>
        <dbReference type="EMBL" id="MWA06725.1"/>
    </source>
</evidence>
<dbReference type="AlphaFoldDB" id="A0A6I4MPT8"/>
<keyword evidence="3" id="KW-1185">Reference proteome</keyword>